<dbReference type="InterPro" id="IPR036291">
    <property type="entry name" value="NAD(P)-bd_dom_sf"/>
</dbReference>
<sequence length="465" mass="47552">MTDTYLELVNSGLTKKLAQQLGLPRPARLRRHRPGQPLLDGPVLVLGTGPDADAVATLLSSPAGGPTAPLAADTPSVLDGWDLEVHRHATPDVRYAAVVLVLTDVAHPDDLTAPVLAAASTLKTLRPGARVVTISRPALDTDAPAVAAARQGVDGFLRSLAKELRAGGTGNGLVVAADVPVTAASVVAGLRFFLSARSAFVDGQLLEVDSDAGELPADWEQPLAGKVAVVTGAARGIGAAIADVLARDGATVVAVDVPAAGEQLAQVANRVRGTALQLDVTAADAGERILEHARARHGRLDVVVHNAGITRDKLLANMSDDKWSSVLAVNIAAQLRINEALLTSGDFVDAPRIVALASTSGIAGNRGQTNYAASKGGVIGMVRATAPLLAAFGGTANAVAPGFIETEMTARIPAVTRQVARRLNSLQQGGLPVDVAEAIAFLASPAAGGIVGRTLRVCGQNMVGR</sequence>
<proteinExistence type="inferred from homology"/>
<dbReference type="RefSeq" id="WP_135972967.1">
    <property type="nucleotide sequence ID" value="NZ_CP039291.1"/>
</dbReference>
<dbReference type="Gene3D" id="3.40.50.720">
    <property type="entry name" value="NAD(P)-binding Rossmann-like Domain"/>
    <property type="match status" value="2"/>
</dbReference>
<evidence type="ECO:0000313" key="4">
    <source>
        <dbReference type="Proteomes" id="UP000296469"/>
    </source>
</evidence>
<dbReference type="KEGG" id="celz:E5225_02785"/>
<dbReference type="AlphaFoldDB" id="A0A4P7SGA3"/>
<dbReference type="GO" id="GO:0032787">
    <property type="term" value="P:monocarboxylic acid metabolic process"/>
    <property type="evidence" value="ECO:0007669"/>
    <property type="project" value="UniProtKB-ARBA"/>
</dbReference>
<dbReference type="OrthoDB" id="9804774at2"/>
<feature type="domain" description="Ketoreductase" evidence="2">
    <location>
        <begin position="226"/>
        <end position="402"/>
    </location>
</feature>
<dbReference type="FunFam" id="3.40.50.720:FF:000338">
    <property type="entry name" value="3-oxoacyl-ACP reductase FabG"/>
    <property type="match status" value="1"/>
</dbReference>
<evidence type="ECO:0000313" key="3">
    <source>
        <dbReference type="EMBL" id="QCB92638.1"/>
    </source>
</evidence>
<gene>
    <name evidence="3" type="ORF">E5225_02785</name>
</gene>
<dbReference type="InterPro" id="IPR057326">
    <property type="entry name" value="KR_dom"/>
</dbReference>
<dbReference type="PANTHER" id="PTHR42879">
    <property type="entry name" value="3-OXOACYL-(ACYL-CARRIER-PROTEIN) REDUCTASE"/>
    <property type="match status" value="1"/>
</dbReference>
<evidence type="ECO:0000256" key="1">
    <source>
        <dbReference type="ARBA" id="ARBA00006484"/>
    </source>
</evidence>
<reference evidence="3 4" key="1">
    <citation type="submission" date="2019-04" db="EMBL/GenBank/DDBJ databases">
        <title>Isolation and identification of Cellulomonas shaoxiangyii sp. Nov. isolated from feces of the Tibetan antelopes (Pantholops hodgsonii) in the Qinghai-Tibet plateau of China.</title>
        <authorList>
            <person name="Tian Z."/>
        </authorList>
    </citation>
    <scope>NUCLEOTIDE SEQUENCE [LARGE SCALE GENOMIC DNA]</scope>
    <source>
        <strain evidence="3 4">Z28</strain>
    </source>
</reference>
<dbReference type="PROSITE" id="PS00061">
    <property type="entry name" value="ADH_SHORT"/>
    <property type="match status" value="1"/>
</dbReference>
<keyword evidence="4" id="KW-1185">Reference proteome</keyword>
<dbReference type="PRINTS" id="PR00080">
    <property type="entry name" value="SDRFAMILY"/>
</dbReference>
<comment type="similarity">
    <text evidence="1">Belongs to the short-chain dehydrogenases/reductases (SDR) family.</text>
</comment>
<dbReference type="Proteomes" id="UP000296469">
    <property type="component" value="Chromosome"/>
</dbReference>
<dbReference type="InterPro" id="IPR050259">
    <property type="entry name" value="SDR"/>
</dbReference>
<dbReference type="PANTHER" id="PTHR42879:SF2">
    <property type="entry name" value="3-OXOACYL-[ACYL-CARRIER-PROTEIN] REDUCTASE FABG"/>
    <property type="match status" value="1"/>
</dbReference>
<organism evidence="3 4">
    <name type="scientific">Cellulomonas shaoxiangyii</name>
    <dbReference type="NCBI Taxonomy" id="2566013"/>
    <lineage>
        <taxon>Bacteria</taxon>
        <taxon>Bacillati</taxon>
        <taxon>Actinomycetota</taxon>
        <taxon>Actinomycetes</taxon>
        <taxon>Micrococcales</taxon>
        <taxon>Cellulomonadaceae</taxon>
        <taxon>Cellulomonas</taxon>
    </lineage>
</organism>
<dbReference type="SUPFAM" id="SSF51735">
    <property type="entry name" value="NAD(P)-binding Rossmann-fold domains"/>
    <property type="match status" value="1"/>
</dbReference>
<dbReference type="InterPro" id="IPR002347">
    <property type="entry name" value="SDR_fam"/>
</dbReference>
<dbReference type="NCBIfam" id="NF006110">
    <property type="entry name" value="PRK08261.1"/>
    <property type="match status" value="1"/>
</dbReference>
<name>A0A4P7SGA3_9CELL</name>
<accession>A0A4P7SGA3</accession>
<dbReference type="SMART" id="SM00822">
    <property type="entry name" value="PKS_KR"/>
    <property type="match status" value="1"/>
</dbReference>
<protein>
    <submittedName>
        <fullName evidence="3">3-oxoacyl-ACP reductase</fullName>
    </submittedName>
</protein>
<evidence type="ECO:0000259" key="2">
    <source>
        <dbReference type="SMART" id="SM00822"/>
    </source>
</evidence>
<dbReference type="PRINTS" id="PR00081">
    <property type="entry name" value="GDHRDH"/>
</dbReference>
<dbReference type="Pfam" id="PF13561">
    <property type="entry name" value="adh_short_C2"/>
    <property type="match status" value="1"/>
</dbReference>
<dbReference type="InterPro" id="IPR020904">
    <property type="entry name" value="Sc_DH/Rdtase_CS"/>
</dbReference>
<dbReference type="EMBL" id="CP039291">
    <property type="protein sequence ID" value="QCB92638.1"/>
    <property type="molecule type" value="Genomic_DNA"/>
</dbReference>